<dbReference type="InterPro" id="IPR036852">
    <property type="entry name" value="Peptidase_S8/S53_dom_sf"/>
</dbReference>
<evidence type="ECO:0008006" key="3">
    <source>
        <dbReference type="Google" id="ProtNLM"/>
    </source>
</evidence>
<dbReference type="EnsemblPlants" id="ORUFI04G01420.1">
    <property type="protein sequence ID" value="ORUFI04G01420.1"/>
    <property type="gene ID" value="ORUFI04G01420"/>
</dbReference>
<evidence type="ECO:0000313" key="2">
    <source>
        <dbReference type="Proteomes" id="UP000008022"/>
    </source>
</evidence>
<protein>
    <recommendedName>
        <fullName evidence="3">Peptidase S8/S53 domain-containing protein</fullName>
    </recommendedName>
</protein>
<sequence length="77" mass="8630">MKRPSCKQLMTPYTMVSIFENAGSFHAVKNGITVVFAAGNSGPAHRTGQSLFYELDDKDDNRYKVYESRLDVPDPTD</sequence>
<dbReference type="HOGENOM" id="CLU_2642413_0_0_1"/>
<dbReference type="Proteomes" id="UP000008022">
    <property type="component" value="Unassembled WGS sequence"/>
</dbReference>
<dbReference type="Gene3D" id="3.40.50.200">
    <property type="entry name" value="Peptidase S8/S53 domain"/>
    <property type="match status" value="1"/>
</dbReference>
<dbReference type="Gramene" id="ORUFI04G01420.1">
    <property type="protein sequence ID" value="ORUFI04G01420.1"/>
    <property type="gene ID" value="ORUFI04G01420"/>
</dbReference>
<keyword evidence="2" id="KW-1185">Reference proteome</keyword>
<name>A0A0E0P4S2_ORYRU</name>
<evidence type="ECO:0000313" key="1">
    <source>
        <dbReference type="EnsemblPlants" id="ORUFI04G01420.1"/>
    </source>
</evidence>
<reference evidence="2" key="1">
    <citation type="submission" date="2013-06" db="EMBL/GenBank/DDBJ databases">
        <authorList>
            <person name="Zhao Q."/>
        </authorList>
    </citation>
    <scope>NUCLEOTIDE SEQUENCE</scope>
    <source>
        <strain evidence="2">cv. W1943</strain>
    </source>
</reference>
<dbReference type="GO" id="GO:0006508">
    <property type="term" value="P:proteolysis"/>
    <property type="evidence" value="ECO:0007669"/>
    <property type="project" value="InterPro"/>
</dbReference>
<proteinExistence type="predicted"/>
<reference evidence="1" key="2">
    <citation type="submission" date="2015-06" db="UniProtKB">
        <authorList>
            <consortium name="EnsemblPlants"/>
        </authorList>
    </citation>
    <scope>IDENTIFICATION</scope>
</reference>
<dbReference type="SUPFAM" id="SSF52743">
    <property type="entry name" value="Subtilisin-like"/>
    <property type="match status" value="1"/>
</dbReference>
<dbReference type="GO" id="GO:0004252">
    <property type="term" value="F:serine-type endopeptidase activity"/>
    <property type="evidence" value="ECO:0007669"/>
    <property type="project" value="InterPro"/>
</dbReference>
<dbReference type="AlphaFoldDB" id="A0A0E0P4S2"/>
<accession>A0A0E0P4S2</accession>
<organism evidence="1 2">
    <name type="scientific">Oryza rufipogon</name>
    <name type="common">Brownbeard rice</name>
    <name type="synonym">Asian wild rice</name>
    <dbReference type="NCBI Taxonomy" id="4529"/>
    <lineage>
        <taxon>Eukaryota</taxon>
        <taxon>Viridiplantae</taxon>
        <taxon>Streptophyta</taxon>
        <taxon>Embryophyta</taxon>
        <taxon>Tracheophyta</taxon>
        <taxon>Spermatophyta</taxon>
        <taxon>Magnoliopsida</taxon>
        <taxon>Liliopsida</taxon>
        <taxon>Poales</taxon>
        <taxon>Poaceae</taxon>
        <taxon>BOP clade</taxon>
        <taxon>Oryzoideae</taxon>
        <taxon>Oryzeae</taxon>
        <taxon>Oryzinae</taxon>
        <taxon>Oryza</taxon>
    </lineage>
</organism>